<dbReference type="RefSeq" id="WP_187719802.1">
    <property type="nucleotide sequence ID" value="NZ_BAABBL010000008.1"/>
</dbReference>
<gene>
    <name evidence="2" type="ORF">H9L22_10055</name>
</gene>
<evidence type="ECO:0000256" key="1">
    <source>
        <dbReference type="SAM" id="MobiDB-lite"/>
    </source>
</evidence>
<accession>A0A7H0H298</accession>
<keyword evidence="3" id="KW-1185">Reference proteome</keyword>
<reference evidence="2 3" key="1">
    <citation type="submission" date="2020-08" db="EMBL/GenBank/DDBJ databases">
        <title>Genome sequence of Tessaracoccus defluvii JCM 17540T.</title>
        <authorList>
            <person name="Hyun D.-W."/>
            <person name="Bae J.-W."/>
        </authorList>
    </citation>
    <scope>NUCLEOTIDE SEQUENCE [LARGE SCALE GENOMIC DNA]</scope>
    <source>
        <strain evidence="2 3">JCM 17540</strain>
    </source>
</reference>
<sequence>MEKLALITAREAFADVREGLLLRRRGEAQTIRALCDLAACYRVSEAELFEPLDEHLVTVGGEGTPAVSEFLRLEVAGLLGCSAGMATEHIAGAIDLKFRHPRLFEAVQALSIDAQRALRAARRCRELGPVEADWVTDRWLPAQAGLGWTAAFSLLDRLIITADDDLAAERERKTREARGVWTWGLDAGAMNLTGRLDVLDARFLDVRLDELARLLVGECPGLDHNQRRAKALGLLANPAYALALLQQAVQGELPLVPVLPSASRSRLTTAPEPLDEWSPPPPEELEPPEPAWASVEPTGDPVQGRALPAAGYGPAGPPDLGPVIDPALLGRLRPTLGLAVHIHSDALGGLTGVARVERAGHITTALLGELLGEGHGVMLKVYPVIDLPNLEPAARYVPTPRMRRAVEQVSPHEPFPFSSRSASGLDLDHTVAYRPGRGGQTALGNLAPLSRTVHRAKTAGFWRVSQPEPGRLVWMSPLGYRYEVTPFGTLVVPGEARSPSRNAVLA</sequence>
<name>A0A7H0H298_9ACTN</name>
<dbReference type="AlphaFoldDB" id="A0A7H0H298"/>
<evidence type="ECO:0000313" key="2">
    <source>
        <dbReference type="EMBL" id="QNP54664.1"/>
    </source>
</evidence>
<dbReference type="Proteomes" id="UP000516117">
    <property type="component" value="Chromosome"/>
</dbReference>
<evidence type="ECO:0000313" key="3">
    <source>
        <dbReference type="Proteomes" id="UP000516117"/>
    </source>
</evidence>
<feature type="region of interest" description="Disordered" evidence="1">
    <location>
        <begin position="266"/>
        <end position="318"/>
    </location>
</feature>
<dbReference type="EMBL" id="CP060789">
    <property type="protein sequence ID" value="QNP54664.1"/>
    <property type="molecule type" value="Genomic_DNA"/>
</dbReference>
<protein>
    <submittedName>
        <fullName evidence="2">DUF222 domain-containing protein</fullName>
    </submittedName>
</protein>
<proteinExistence type="predicted"/>
<dbReference type="KEGG" id="tdf:H9L22_10055"/>
<organism evidence="2 3">
    <name type="scientific">Tessaracoccus defluvii</name>
    <dbReference type="NCBI Taxonomy" id="1285901"/>
    <lineage>
        <taxon>Bacteria</taxon>
        <taxon>Bacillati</taxon>
        <taxon>Actinomycetota</taxon>
        <taxon>Actinomycetes</taxon>
        <taxon>Propionibacteriales</taxon>
        <taxon>Propionibacteriaceae</taxon>
        <taxon>Tessaracoccus</taxon>
    </lineage>
</organism>